<dbReference type="Gene3D" id="6.10.340.10">
    <property type="match status" value="1"/>
</dbReference>
<keyword evidence="5" id="KW-0597">Phosphoprotein</keyword>
<keyword evidence="10 17" id="KW-0067">ATP-binding</keyword>
<comment type="catalytic activity">
    <reaction evidence="1">
        <text>ATP + protein L-histidine = ADP + protein N-phospho-L-histidine.</text>
        <dbReference type="EC" id="2.7.13.3"/>
    </reaction>
</comment>
<evidence type="ECO:0000256" key="11">
    <source>
        <dbReference type="ARBA" id="ARBA00022989"/>
    </source>
</evidence>
<evidence type="ECO:0000256" key="8">
    <source>
        <dbReference type="ARBA" id="ARBA00022741"/>
    </source>
</evidence>
<evidence type="ECO:0000256" key="5">
    <source>
        <dbReference type="ARBA" id="ARBA00022553"/>
    </source>
</evidence>
<sequence length="460" mass="53292">MIINKITIKLGLWFFFVMLIIEVCLFFFLHTSMVKSRVEEELIALQARGNNHREVLEDSYNEDTLHHIAVMEWNADTEVIITDREKNIIISSSKLAEEEKEILYKKIESVPRNGKILENRWKSEKYISTVSPYAVNGQQKGYVFMFKSTDQVQGLISRLNHHFLVAAVITVTLLILTILFLTKSITTPLIQMKRATEKLSRGDFSVHLPNMGEDELGDLSRSITILAKDLKHLKEERSEFLSSISHELRTPLTYIKGYSDVARRRDLADEDRERYLGIIYEESEKLSNMIKDLFDLAKIDKNTFVIHQEKVQLCSYLHAICEKMLPAFKEKDMNLEINCNKNIHVLIDPMRFEQIFLNLFDNAIKYSDPYTKTSVFVKREKGDVLIEVRDEGRGIPKEDIPFIFERFYRVDKSRSRDFGGTGLGLSIVKELVEAHQGCIEVKSELGKGSAFFIQIEEMTE</sequence>
<dbReference type="EC" id="2.7.13.3" evidence="3"/>
<name>A0ABW8I7G5_9BACI</name>
<dbReference type="PROSITE" id="PS50885">
    <property type="entry name" value="HAMP"/>
    <property type="match status" value="1"/>
</dbReference>
<evidence type="ECO:0000259" key="16">
    <source>
        <dbReference type="PROSITE" id="PS50885"/>
    </source>
</evidence>
<dbReference type="Pfam" id="PF00672">
    <property type="entry name" value="HAMP"/>
    <property type="match status" value="1"/>
</dbReference>
<dbReference type="InterPro" id="IPR004358">
    <property type="entry name" value="Sig_transdc_His_kin-like_C"/>
</dbReference>
<dbReference type="CDD" id="cd00082">
    <property type="entry name" value="HisKA"/>
    <property type="match status" value="1"/>
</dbReference>
<dbReference type="Gene3D" id="1.10.287.130">
    <property type="match status" value="1"/>
</dbReference>
<dbReference type="Pfam" id="PF00512">
    <property type="entry name" value="HisKA"/>
    <property type="match status" value="1"/>
</dbReference>
<evidence type="ECO:0000256" key="4">
    <source>
        <dbReference type="ARBA" id="ARBA00022475"/>
    </source>
</evidence>
<reference evidence="17 18" key="1">
    <citation type="submission" date="2023-07" db="EMBL/GenBank/DDBJ databases">
        <title>Bacillus lucianemedeirus sp. nov, a new species isolated from an immunobiological production facility.</title>
        <authorList>
            <person name="Costa L.V."/>
            <person name="Miranda R.V.S.L."/>
            <person name="Brandao M.L.L."/>
            <person name="Reis C.M.F."/>
            <person name="Frazao A.M."/>
            <person name="Cruz F.V."/>
            <person name="Baio P.V.P."/>
            <person name="Veras J.F.C."/>
            <person name="Ramos J.N."/>
            <person name="Vieira V."/>
        </authorList>
    </citation>
    <scope>NUCLEOTIDE SEQUENCE [LARGE SCALE GENOMIC DNA]</scope>
    <source>
        <strain evidence="17 18">B190/17</strain>
    </source>
</reference>
<dbReference type="Gene3D" id="3.30.565.10">
    <property type="entry name" value="Histidine kinase-like ATPase, C-terminal domain"/>
    <property type="match status" value="1"/>
</dbReference>
<dbReference type="Proteomes" id="UP001619911">
    <property type="component" value="Unassembled WGS sequence"/>
</dbReference>
<evidence type="ECO:0000256" key="2">
    <source>
        <dbReference type="ARBA" id="ARBA00004651"/>
    </source>
</evidence>
<dbReference type="PRINTS" id="PR00344">
    <property type="entry name" value="BCTRLSENSOR"/>
</dbReference>
<dbReference type="EMBL" id="JAUIYO010000002">
    <property type="protein sequence ID" value="MFK2825140.1"/>
    <property type="molecule type" value="Genomic_DNA"/>
</dbReference>
<protein>
    <recommendedName>
        <fullName evidence="3">histidine kinase</fullName>
        <ecNumber evidence="3">2.7.13.3</ecNumber>
    </recommendedName>
</protein>
<keyword evidence="4" id="KW-1003">Cell membrane</keyword>
<evidence type="ECO:0000256" key="13">
    <source>
        <dbReference type="ARBA" id="ARBA00023136"/>
    </source>
</evidence>
<evidence type="ECO:0000313" key="18">
    <source>
        <dbReference type="Proteomes" id="UP001619911"/>
    </source>
</evidence>
<dbReference type="GO" id="GO:0005524">
    <property type="term" value="F:ATP binding"/>
    <property type="evidence" value="ECO:0007669"/>
    <property type="project" value="UniProtKB-KW"/>
</dbReference>
<dbReference type="InterPro" id="IPR003660">
    <property type="entry name" value="HAMP_dom"/>
</dbReference>
<keyword evidence="8" id="KW-0547">Nucleotide-binding</keyword>
<keyword evidence="9" id="KW-0418">Kinase</keyword>
<dbReference type="InterPro" id="IPR003594">
    <property type="entry name" value="HATPase_dom"/>
</dbReference>
<dbReference type="InterPro" id="IPR036890">
    <property type="entry name" value="HATPase_C_sf"/>
</dbReference>
<evidence type="ECO:0000259" key="15">
    <source>
        <dbReference type="PROSITE" id="PS50109"/>
    </source>
</evidence>
<evidence type="ECO:0000256" key="6">
    <source>
        <dbReference type="ARBA" id="ARBA00022679"/>
    </source>
</evidence>
<feature type="transmembrane region" description="Helical" evidence="14">
    <location>
        <begin position="12"/>
        <end position="29"/>
    </location>
</feature>
<dbReference type="InterPro" id="IPR036097">
    <property type="entry name" value="HisK_dim/P_sf"/>
</dbReference>
<dbReference type="PANTHER" id="PTHR45528:SF1">
    <property type="entry name" value="SENSOR HISTIDINE KINASE CPXA"/>
    <property type="match status" value="1"/>
</dbReference>
<dbReference type="InterPro" id="IPR003661">
    <property type="entry name" value="HisK_dim/P_dom"/>
</dbReference>
<evidence type="ECO:0000256" key="12">
    <source>
        <dbReference type="ARBA" id="ARBA00023012"/>
    </source>
</evidence>
<keyword evidence="11 14" id="KW-1133">Transmembrane helix</keyword>
<keyword evidence="7 14" id="KW-0812">Transmembrane</keyword>
<evidence type="ECO:0000256" key="1">
    <source>
        <dbReference type="ARBA" id="ARBA00000085"/>
    </source>
</evidence>
<organism evidence="17 18">
    <name type="scientific">Bacillus lumedeiriae</name>
    <dbReference type="NCBI Taxonomy" id="3058829"/>
    <lineage>
        <taxon>Bacteria</taxon>
        <taxon>Bacillati</taxon>
        <taxon>Bacillota</taxon>
        <taxon>Bacilli</taxon>
        <taxon>Bacillales</taxon>
        <taxon>Bacillaceae</taxon>
        <taxon>Bacillus</taxon>
    </lineage>
</organism>
<dbReference type="SMART" id="SM00387">
    <property type="entry name" value="HATPase_c"/>
    <property type="match status" value="1"/>
</dbReference>
<dbReference type="Pfam" id="PF02518">
    <property type="entry name" value="HATPase_c"/>
    <property type="match status" value="1"/>
</dbReference>
<comment type="subcellular location">
    <subcellularLocation>
        <location evidence="2">Cell membrane</location>
        <topology evidence="2">Multi-pass membrane protein</topology>
    </subcellularLocation>
</comment>
<evidence type="ECO:0000256" key="7">
    <source>
        <dbReference type="ARBA" id="ARBA00022692"/>
    </source>
</evidence>
<evidence type="ECO:0000313" key="17">
    <source>
        <dbReference type="EMBL" id="MFK2825140.1"/>
    </source>
</evidence>
<dbReference type="InterPro" id="IPR050398">
    <property type="entry name" value="HssS/ArlS-like"/>
</dbReference>
<dbReference type="SUPFAM" id="SSF47384">
    <property type="entry name" value="Homodimeric domain of signal transducing histidine kinase"/>
    <property type="match status" value="1"/>
</dbReference>
<evidence type="ECO:0000256" key="10">
    <source>
        <dbReference type="ARBA" id="ARBA00022840"/>
    </source>
</evidence>
<dbReference type="InterPro" id="IPR005467">
    <property type="entry name" value="His_kinase_dom"/>
</dbReference>
<keyword evidence="18" id="KW-1185">Reference proteome</keyword>
<dbReference type="SUPFAM" id="SSF158472">
    <property type="entry name" value="HAMP domain-like"/>
    <property type="match status" value="1"/>
</dbReference>
<dbReference type="SMART" id="SM00304">
    <property type="entry name" value="HAMP"/>
    <property type="match status" value="1"/>
</dbReference>
<dbReference type="RefSeq" id="WP_404315380.1">
    <property type="nucleotide sequence ID" value="NZ_JAUIYO010000002.1"/>
</dbReference>
<dbReference type="PANTHER" id="PTHR45528">
    <property type="entry name" value="SENSOR HISTIDINE KINASE CPXA"/>
    <property type="match status" value="1"/>
</dbReference>
<accession>A0ABW8I7G5</accession>
<evidence type="ECO:0000256" key="3">
    <source>
        <dbReference type="ARBA" id="ARBA00012438"/>
    </source>
</evidence>
<proteinExistence type="predicted"/>
<comment type="caution">
    <text evidence="17">The sequence shown here is derived from an EMBL/GenBank/DDBJ whole genome shotgun (WGS) entry which is preliminary data.</text>
</comment>
<dbReference type="CDD" id="cd00075">
    <property type="entry name" value="HATPase"/>
    <property type="match status" value="1"/>
</dbReference>
<gene>
    <name evidence="17" type="ORF">QYG89_05495</name>
</gene>
<feature type="domain" description="Histidine kinase" evidence="15">
    <location>
        <begin position="243"/>
        <end position="459"/>
    </location>
</feature>
<dbReference type="SUPFAM" id="SSF55874">
    <property type="entry name" value="ATPase domain of HSP90 chaperone/DNA topoisomerase II/histidine kinase"/>
    <property type="match status" value="1"/>
</dbReference>
<dbReference type="CDD" id="cd06225">
    <property type="entry name" value="HAMP"/>
    <property type="match status" value="1"/>
</dbReference>
<evidence type="ECO:0000256" key="9">
    <source>
        <dbReference type="ARBA" id="ARBA00022777"/>
    </source>
</evidence>
<keyword evidence="12" id="KW-0902">Two-component regulatory system</keyword>
<keyword evidence="6" id="KW-0808">Transferase</keyword>
<feature type="transmembrane region" description="Helical" evidence="14">
    <location>
        <begin position="163"/>
        <end position="182"/>
    </location>
</feature>
<evidence type="ECO:0000256" key="14">
    <source>
        <dbReference type="SAM" id="Phobius"/>
    </source>
</evidence>
<keyword evidence="13 14" id="KW-0472">Membrane</keyword>
<feature type="domain" description="HAMP" evidence="16">
    <location>
        <begin position="183"/>
        <end position="235"/>
    </location>
</feature>
<dbReference type="PROSITE" id="PS50109">
    <property type="entry name" value="HIS_KIN"/>
    <property type="match status" value="1"/>
</dbReference>
<dbReference type="SMART" id="SM00388">
    <property type="entry name" value="HisKA"/>
    <property type="match status" value="1"/>
</dbReference>